<reference evidence="5" key="1">
    <citation type="journal article" date="2014" name="Front. Microbiol.">
        <title>High frequency of phylogenetically diverse reductive dehalogenase-homologous genes in deep subseafloor sedimentary metagenomes.</title>
        <authorList>
            <person name="Kawai M."/>
            <person name="Futagami T."/>
            <person name="Toyoda A."/>
            <person name="Takaki Y."/>
            <person name="Nishi S."/>
            <person name="Hori S."/>
            <person name="Arai W."/>
            <person name="Tsubouchi T."/>
            <person name="Morono Y."/>
            <person name="Uchiyama I."/>
            <person name="Ito T."/>
            <person name="Fujiyama A."/>
            <person name="Inagaki F."/>
            <person name="Takami H."/>
        </authorList>
    </citation>
    <scope>NUCLEOTIDE SEQUENCE</scope>
    <source>
        <strain evidence="5">Expedition CK06-06</strain>
    </source>
</reference>
<dbReference type="GO" id="GO:0016881">
    <property type="term" value="F:acid-amino acid ligase activity"/>
    <property type="evidence" value="ECO:0007669"/>
    <property type="project" value="InterPro"/>
</dbReference>
<feature type="non-terminal residue" evidence="5">
    <location>
        <position position="194"/>
    </location>
</feature>
<evidence type="ECO:0000259" key="4">
    <source>
        <dbReference type="Pfam" id="PF08245"/>
    </source>
</evidence>
<name>X0Z7X0_9ZZZZ</name>
<proteinExistence type="predicted"/>
<protein>
    <recommendedName>
        <fullName evidence="4">Mur ligase central domain-containing protein</fullName>
    </recommendedName>
</protein>
<evidence type="ECO:0000313" key="5">
    <source>
        <dbReference type="EMBL" id="GAG65480.1"/>
    </source>
</evidence>
<keyword evidence="1" id="KW-0436">Ligase</keyword>
<evidence type="ECO:0000256" key="1">
    <source>
        <dbReference type="ARBA" id="ARBA00022598"/>
    </source>
</evidence>
<gene>
    <name evidence="5" type="ORF">S01H4_04627</name>
</gene>
<dbReference type="AlphaFoldDB" id="X0Z7X0"/>
<accession>X0Z7X0</accession>
<organism evidence="5">
    <name type="scientific">marine sediment metagenome</name>
    <dbReference type="NCBI Taxonomy" id="412755"/>
    <lineage>
        <taxon>unclassified sequences</taxon>
        <taxon>metagenomes</taxon>
        <taxon>ecological metagenomes</taxon>
    </lineage>
</organism>
<keyword evidence="3" id="KW-0067">ATP-binding</keyword>
<dbReference type="Gene3D" id="3.40.1190.10">
    <property type="entry name" value="Mur-like, catalytic domain"/>
    <property type="match status" value="1"/>
</dbReference>
<dbReference type="InterPro" id="IPR035911">
    <property type="entry name" value="MurE/MurF_N"/>
</dbReference>
<dbReference type="Pfam" id="PF08245">
    <property type="entry name" value="Mur_ligase_M"/>
    <property type="match status" value="1"/>
</dbReference>
<dbReference type="Gene3D" id="3.40.1390.10">
    <property type="entry name" value="MurE/MurF, N-terminal domain"/>
    <property type="match status" value="1"/>
</dbReference>
<feature type="domain" description="Mur ligase central" evidence="4">
    <location>
        <begin position="77"/>
        <end position="194"/>
    </location>
</feature>
<evidence type="ECO:0000256" key="3">
    <source>
        <dbReference type="ARBA" id="ARBA00022840"/>
    </source>
</evidence>
<dbReference type="PANTHER" id="PTHR43024:SF1">
    <property type="entry name" value="UDP-N-ACETYLMURAMOYL-TRIPEPTIDE--D-ALANYL-D-ALANINE LIGASE"/>
    <property type="match status" value="1"/>
</dbReference>
<dbReference type="SUPFAM" id="SSF63418">
    <property type="entry name" value="MurE/MurF N-terminal domain"/>
    <property type="match status" value="1"/>
</dbReference>
<dbReference type="PANTHER" id="PTHR43024">
    <property type="entry name" value="UDP-N-ACETYLMURAMOYL-TRIPEPTIDE--D-ALANYL-D-ALANINE LIGASE"/>
    <property type="match status" value="1"/>
</dbReference>
<dbReference type="GO" id="GO:0005524">
    <property type="term" value="F:ATP binding"/>
    <property type="evidence" value="ECO:0007669"/>
    <property type="project" value="UniProtKB-KW"/>
</dbReference>
<dbReference type="InterPro" id="IPR013221">
    <property type="entry name" value="Mur_ligase_cen"/>
</dbReference>
<dbReference type="InterPro" id="IPR051046">
    <property type="entry name" value="MurCDEF_CellWall_CoF430Synth"/>
</dbReference>
<evidence type="ECO:0000256" key="2">
    <source>
        <dbReference type="ARBA" id="ARBA00022741"/>
    </source>
</evidence>
<dbReference type="EMBL" id="BART01001257">
    <property type="protein sequence ID" value="GAG65480.1"/>
    <property type="molecule type" value="Genomic_DNA"/>
</dbReference>
<comment type="caution">
    <text evidence="5">The sequence shown here is derived from an EMBL/GenBank/DDBJ whole genome shotgun (WGS) entry which is preliminary data.</text>
</comment>
<dbReference type="InterPro" id="IPR036565">
    <property type="entry name" value="Mur-like_cat_sf"/>
</dbReference>
<keyword evidence="2" id="KW-0547">Nucleotide-binding</keyword>
<dbReference type="SUPFAM" id="SSF53623">
    <property type="entry name" value="MurD-like peptide ligases, catalytic domain"/>
    <property type="match status" value="1"/>
</dbReference>
<sequence length="194" mass="21723">MGENYDGHDFIGSALKKGADGFVFESGYKEKLKLWKKNLKLKNFNGLIILQSDNNLTFLENIAYSYIRKFSPTVIGITGSVGKTITKDFLVNILSKEYRVEFTPRNYNTEIGVSKSILEIDSQTDFFIAELGMRGKGQIEMLSGICNLDIGAIMAVGESHIAFFKDLREIAIAKAEIAEILYKNNGILFLNNDD</sequence>